<organism evidence="1 2">
    <name type="scientific">Sphaeroforma arctica JP610</name>
    <dbReference type="NCBI Taxonomy" id="667725"/>
    <lineage>
        <taxon>Eukaryota</taxon>
        <taxon>Ichthyosporea</taxon>
        <taxon>Ichthyophonida</taxon>
        <taxon>Sphaeroforma</taxon>
    </lineage>
</organism>
<proteinExistence type="predicted"/>
<dbReference type="AlphaFoldDB" id="A0A0L0ERN3"/>
<evidence type="ECO:0000313" key="2">
    <source>
        <dbReference type="Proteomes" id="UP000054560"/>
    </source>
</evidence>
<dbReference type="Proteomes" id="UP000054560">
    <property type="component" value="Unassembled WGS sequence"/>
</dbReference>
<dbReference type="EMBL" id="KQ256498">
    <property type="protein sequence ID" value="KNC67059.1"/>
    <property type="molecule type" value="Genomic_DNA"/>
</dbReference>
<sequence length="68" mass="7782">IPDAYLQAPKDYARVCVELFLRQHDDQSVLRKPTVDPPEKSLCANELGGYRVGDYVLLESGWKKRPHV</sequence>
<dbReference type="RefSeq" id="XP_014143142.1">
    <property type="nucleotide sequence ID" value="XM_014287667.1"/>
</dbReference>
<accession>A0A0L0ERN3</accession>
<evidence type="ECO:0000313" key="1">
    <source>
        <dbReference type="EMBL" id="KNC67059.1"/>
    </source>
</evidence>
<dbReference type="GeneID" id="25918757"/>
<keyword evidence="2" id="KW-1185">Reference proteome</keyword>
<feature type="non-terminal residue" evidence="1">
    <location>
        <position position="68"/>
    </location>
</feature>
<protein>
    <submittedName>
        <fullName evidence="1">Uncharacterized protein</fullName>
    </submittedName>
</protein>
<name>A0A0L0ERN3_9EUKA</name>
<gene>
    <name evidence="1" type="ORF">SARC_18253</name>
</gene>
<reference evidence="1 2" key="1">
    <citation type="submission" date="2011-02" db="EMBL/GenBank/DDBJ databases">
        <title>The Genome Sequence of Sphaeroforma arctica JP610.</title>
        <authorList>
            <consortium name="The Broad Institute Genome Sequencing Platform"/>
            <person name="Russ C."/>
            <person name="Cuomo C."/>
            <person name="Young S.K."/>
            <person name="Zeng Q."/>
            <person name="Gargeya S."/>
            <person name="Alvarado L."/>
            <person name="Berlin A."/>
            <person name="Chapman S.B."/>
            <person name="Chen Z."/>
            <person name="Freedman E."/>
            <person name="Gellesch M."/>
            <person name="Goldberg J."/>
            <person name="Griggs A."/>
            <person name="Gujja S."/>
            <person name="Heilman E."/>
            <person name="Heiman D."/>
            <person name="Howarth C."/>
            <person name="Mehta T."/>
            <person name="Neiman D."/>
            <person name="Pearson M."/>
            <person name="Roberts A."/>
            <person name="Saif S."/>
            <person name="Shea T."/>
            <person name="Shenoy N."/>
            <person name="Sisk P."/>
            <person name="Stolte C."/>
            <person name="Sykes S."/>
            <person name="White J."/>
            <person name="Yandava C."/>
            <person name="Burger G."/>
            <person name="Gray M.W."/>
            <person name="Holland P.W.H."/>
            <person name="King N."/>
            <person name="Lang F.B.F."/>
            <person name="Roger A.J."/>
            <person name="Ruiz-Trillo I."/>
            <person name="Haas B."/>
            <person name="Nusbaum C."/>
            <person name="Birren B."/>
        </authorList>
    </citation>
    <scope>NUCLEOTIDE SEQUENCE [LARGE SCALE GENOMIC DNA]</scope>
    <source>
        <strain evidence="1 2">JP610</strain>
    </source>
</reference>
<feature type="non-terminal residue" evidence="1">
    <location>
        <position position="1"/>
    </location>
</feature>